<evidence type="ECO:0000256" key="7">
    <source>
        <dbReference type="ARBA" id="ARBA00048220"/>
    </source>
</evidence>
<dbReference type="SUPFAM" id="SSF54975">
    <property type="entry name" value="Acylphosphatase/BLUF domain-like"/>
    <property type="match status" value="1"/>
</dbReference>
<protein>
    <recommendedName>
        <fullName evidence="8">Carbamoyltransferase</fullName>
        <ecNumber evidence="8">6.2.-.-</ecNumber>
    </recommendedName>
</protein>
<dbReference type="InterPro" id="IPR036046">
    <property type="entry name" value="Acylphosphatase-like_dom_sf"/>
</dbReference>
<keyword evidence="4" id="KW-0479">Metal-binding</keyword>
<gene>
    <name evidence="12" type="ORF">EV214_112107</name>
</gene>
<comment type="caution">
    <text evidence="9">Lacks conserved residue(s) required for the propagation of feature annotation.</text>
</comment>
<evidence type="ECO:0000256" key="1">
    <source>
        <dbReference type="ARBA" id="ARBA00004711"/>
    </source>
</evidence>
<dbReference type="InterPro" id="IPR051060">
    <property type="entry name" value="Carbamoyltrans_HypF-like"/>
</dbReference>
<keyword evidence="13" id="KW-1185">Reference proteome</keyword>
<comment type="pathway">
    <text evidence="1">Protein modification; [NiFe] hydrogenase maturation.</text>
</comment>
<dbReference type="Gene3D" id="3.30.420.360">
    <property type="match status" value="1"/>
</dbReference>
<keyword evidence="6" id="KW-0862">Zinc</keyword>
<dbReference type="NCBIfam" id="TIGR00143">
    <property type="entry name" value="hypF"/>
    <property type="match status" value="1"/>
</dbReference>
<dbReference type="InterPro" id="IPR001792">
    <property type="entry name" value="Acylphosphatase-like_dom"/>
</dbReference>
<feature type="domain" description="YrdC-like" evidence="11">
    <location>
        <begin position="170"/>
        <end position="354"/>
    </location>
</feature>
<dbReference type="GO" id="GO:0016874">
    <property type="term" value="F:ligase activity"/>
    <property type="evidence" value="ECO:0007669"/>
    <property type="project" value="UniProtKB-UniRule"/>
</dbReference>
<keyword evidence="12" id="KW-0808">Transferase</keyword>
<organism evidence="12 13">
    <name type="scientific">Marinisporobacter balticus</name>
    <dbReference type="NCBI Taxonomy" id="2018667"/>
    <lineage>
        <taxon>Bacteria</taxon>
        <taxon>Bacillati</taxon>
        <taxon>Bacillota</taxon>
        <taxon>Clostridia</taxon>
        <taxon>Peptostreptococcales</taxon>
        <taxon>Thermotaleaceae</taxon>
        <taxon>Marinisporobacter</taxon>
    </lineage>
</organism>
<dbReference type="Proteomes" id="UP000294919">
    <property type="component" value="Unassembled WGS sequence"/>
</dbReference>
<dbReference type="Pfam" id="PF22521">
    <property type="entry name" value="HypF_C_2"/>
    <property type="match status" value="1"/>
</dbReference>
<evidence type="ECO:0000256" key="2">
    <source>
        <dbReference type="ARBA" id="ARBA00008097"/>
    </source>
</evidence>
<dbReference type="PANTHER" id="PTHR42959:SF1">
    <property type="entry name" value="CARBAMOYLTRANSFERASE HYPF"/>
    <property type="match status" value="1"/>
</dbReference>
<dbReference type="PROSITE" id="PS51163">
    <property type="entry name" value="YRDC"/>
    <property type="match status" value="1"/>
</dbReference>
<evidence type="ECO:0000256" key="5">
    <source>
        <dbReference type="ARBA" id="ARBA00022771"/>
    </source>
</evidence>
<dbReference type="PROSITE" id="PS51160">
    <property type="entry name" value="ACYLPHOSPHATASE_3"/>
    <property type="match status" value="1"/>
</dbReference>
<dbReference type="GO" id="GO:0008270">
    <property type="term" value="F:zinc ion binding"/>
    <property type="evidence" value="ECO:0007669"/>
    <property type="project" value="UniProtKB-KW"/>
</dbReference>
<dbReference type="GO" id="GO:0016743">
    <property type="term" value="F:carboxyl- or carbamoyltransferase activity"/>
    <property type="evidence" value="ECO:0007669"/>
    <property type="project" value="UniProtKB-UniRule"/>
</dbReference>
<comment type="catalytic activity">
    <reaction evidence="7">
        <text>C-terminal L-cysteinyl-[HypE protein] + carbamoyl phosphate + ATP + H2O = C-terminal S-carboxamide-L-cysteinyl-[HypE protein] + AMP + phosphate + diphosphate + H(+)</text>
        <dbReference type="Rhea" id="RHEA:55636"/>
        <dbReference type="Rhea" id="RHEA-COMP:14247"/>
        <dbReference type="Rhea" id="RHEA-COMP:14392"/>
        <dbReference type="ChEBI" id="CHEBI:15377"/>
        <dbReference type="ChEBI" id="CHEBI:15378"/>
        <dbReference type="ChEBI" id="CHEBI:30616"/>
        <dbReference type="ChEBI" id="CHEBI:33019"/>
        <dbReference type="ChEBI" id="CHEBI:43474"/>
        <dbReference type="ChEBI" id="CHEBI:58228"/>
        <dbReference type="ChEBI" id="CHEBI:76913"/>
        <dbReference type="ChEBI" id="CHEBI:139126"/>
        <dbReference type="ChEBI" id="CHEBI:456215"/>
    </reaction>
</comment>
<sequence length="721" mass="82494">MNGYVKNTSKGVCIDIEGKIRDIYHFIDHLKQNPPKLANIDKMNIEDKKILNYKSFEIKHSDEEANGFTFISPDIGTCEDCLRDIKNNKDRRYRYPFTNCTNCGPRFSIVKKLPYDRILTTMERFEMCDLCKDEYKNPLDRRLHAQPNACPNCGPKIVLIDTFGNKIICNDPIKQTIQFMKQGMILGIKGLGGFHLACDAKNKEVIQILRNRKHRPNKPFALMMKDINTVKKYCYLSEEEEKVILSNKRPILLLNKRKEKLPDNIAPSGNKLGVMLPYTPLHYLLFEEKIEVLVMTSANVSKLPMVYKNEEALEKLKGIVDYLMLHDREIYMPMDDSVSRVILSEQRVIRSARGYSPIFMRFKNIKDIFACGSHFNNTFALSKNENVFISPYIGDIENVETYNHFEKNVYHIKNIYSINPKIIAYDMHPNDWSSSYVNKQNIEKIPVQHHHAHIVSCMVENKIEDKIIGIAYDGTGYGTDGNVWGGEFLICDYKEFERVAHINEVDMPGGDAATKEPWKMAISYIYKTYKNNIYENIPLGLKDKNIKVIVAIIKNNINSPKCSSMGRFFDAVSALIGFKGKVTFEGEAAILLENKADQNEAGTYDYDIEYINRTHRVNTDKIIKGIIEDINQHISDARIAKKFHNTVIDFSVKICGIIGQKHHINKVALSGGVFQNEILLKGIYEKLVSKGFEVYIHKYIPCNDSGISLGQLVVASSKAKG</sequence>
<dbReference type="EC" id="6.2.-.-" evidence="8"/>
<accession>A0A4R2KU31</accession>
<feature type="domain" description="Acylphosphatase-like" evidence="10">
    <location>
        <begin position="1"/>
        <end position="60"/>
    </location>
</feature>
<dbReference type="EMBL" id="SLWV01000012">
    <property type="protein sequence ID" value="TCO74626.1"/>
    <property type="molecule type" value="Genomic_DNA"/>
</dbReference>
<dbReference type="GO" id="GO:0003725">
    <property type="term" value="F:double-stranded RNA binding"/>
    <property type="evidence" value="ECO:0007669"/>
    <property type="project" value="InterPro"/>
</dbReference>
<dbReference type="FunFam" id="3.30.420.40:FF:000124">
    <property type="entry name" value="Carbamoyltransferase HypF"/>
    <property type="match status" value="1"/>
</dbReference>
<dbReference type="Pfam" id="PF17788">
    <property type="entry name" value="HypF_C"/>
    <property type="match status" value="1"/>
</dbReference>
<evidence type="ECO:0000256" key="6">
    <source>
        <dbReference type="ARBA" id="ARBA00022833"/>
    </source>
</evidence>
<dbReference type="AlphaFoldDB" id="A0A4R2KU31"/>
<dbReference type="InterPro" id="IPR043129">
    <property type="entry name" value="ATPase_NBD"/>
</dbReference>
<proteinExistence type="inferred from homology"/>
<dbReference type="Pfam" id="PF00708">
    <property type="entry name" value="Acylphosphatase"/>
    <property type="match status" value="1"/>
</dbReference>
<dbReference type="UniPathway" id="UPA00335"/>
<dbReference type="InterPro" id="IPR041440">
    <property type="entry name" value="HypF_C"/>
</dbReference>
<evidence type="ECO:0000259" key="11">
    <source>
        <dbReference type="PROSITE" id="PS51163"/>
    </source>
</evidence>
<name>A0A4R2KU31_9FIRM</name>
<comment type="similarity">
    <text evidence="2 8">Belongs to the carbamoyltransferase HypF family.</text>
</comment>
<dbReference type="InterPro" id="IPR006070">
    <property type="entry name" value="Sua5-like_dom"/>
</dbReference>
<dbReference type="Pfam" id="PF01300">
    <property type="entry name" value="Sua5_yciO_yrdC"/>
    <property type="match status" value="1"/>
</dbReference>
<comment type="caution">
    <text evidence="12">The sequence shown here is derived from an EMBL/GenBank/DDBJ whole genome shotgun (WGS) entry which is preliminary data.</text>
</comment>
<keyword evidence="3" id="KW-0436">Ligase</keyword>
<dbReference type="InterPro" id="IPR011125">
    <property type="entry name" value="Znf_HypF"/>
</dbReference>
<dbReference type="SUPFAM" id="SSF55821">
    <property type="entry name" value="YrdC/RibB"/>
    <property type="match status" value="1"/>
</dbReference>
<evidence type="ECO:0000256" key="4">
    <source>
        <dbReference type="ARBA" id="ARBA00022723"/>
    </source>
</evidence>
<dbReference type="GO" id="GO:0051604">
    <property type="term" value="P:protein maturation"/>
    <property type="evidence" value="ECO:0007669"/>
    <property type="project" value="TreeGrafter"/>
</dbReference>
<dbReference type="PIRSF" id="PIRSF006256">
    <property type="entry name" value="CMPcnvr_hdrg_mat"/>
    <property type="match status" value="1"/>
</dbReference>
<evidence type="ECO:0000256" key="9">
    <source>
        <dbReference type="PROSITE-ProRule" id="PRU00520"/>
    </source>
</evidence>
<evidence type="ECO:0000313" key="12">
    <source>
        <dbReference type="EMBL" id="TCO74626.1"/>
    </source>
</evidence>
<dbReference type="InterPro" id="IPR055128">
    <property type="entry name" value="HypF_C_2"/>
</dbReference>
<dbReference type="InterPro" id="IPR017945">
    <property type="entry name" value="DHBP_synth_RibB-like_a/b_dom"/>
</dbReference>
<evidence type="ECO:0000256" key="3">
    <source>
        <dbReference type="ARBA" id="ARBA00022598"/>
    </source>
</evidence>
<dbReference type="PANTHER" id="PTHR42959">
    <property type="entry name" value="CARBAMOYLTRANSFERASE"/>
    <property type="match status" value="1"/>
</dbReference>
<dbReference type="Gene3D" id="3.30.420.40">
    <property type="match status" value="1"/>
</dbReference>
<reference evidence="12 13" key="1">
    <citation type="submission" date="2019-03" db="EMBL/GenBank/DDBJ databases">
        <title>Genomic Encyclopedia of Type Strains, Phase IV (KMG-IV): sequencing the most valuable type-strain genomes for metagenomic binning, comparative biology and taxonomic classification.</title>
        <authorList>
            <person name="Goeker M."/>
        </authorList>
    </citation>
    <scope>NUCLEOTIDE SEQUENCE [LARGE SCALE GENOMIC DNA]</scope>
    <source>
        <strain evidence="12 13">DSM 102940</strain>
    </source>
</reference>
<dbReference type="SUPFAM" id="SSF53067">
    <property type="entry name" value="Actin-like ATPase domain"/>
    <property type="match status" value="1"/>
</dbReference>
<dbReference type="Pfam" id="PF07503">
    <property type="entry name" value="zf-HYPF"/>
    <property type="match status" value="2"/>
</dbReference>
<dbReference type="Gene3D" id="3.30.110.120">
    <property type="match status" value="1"/>
</dbReference>
<evidence type="ECO:0000259" key="10">
    <source>
        <dbReference type="PROSITE" id="PS51160"/>
    </source>
</evidence>
<dbReference type="InterPro" id="IPR004421">
    <property type="entry name" value="Carbamoyltransferase_HypF"/>
</dbReference>
<evidence type="ECO:0000313" key="13">
    <source>
        <dbReference type="Proteomes" id="UP000294919"/>
    </source>
</evidence>
<evidence type="ECO:0000256" key="8">
    <source>
        <dbReference type="PIRNR" id="PIRNR006256"/>
    </source>
</evidence>
<dbReference type="Gene3D" id="3.90.870.50">
    <property type="match status" value="1"/>
</dbReference>
<keyword evidence="5" id="KW-0863">Zinc-finger</keyword>